<gene>
    <name evidence="3" type="ORF">AMECASPLE_026338</name>
</gene>
<feature type="compositionally biased region" description="Gly residues" evidence="1">
    <location>
        <begin position="90"/>
        <end position="100"/>
    </location>
</feature>
<dbReference type="EMBL" id="JAHRIP010002679">
    <property type="protein sequence ID" value="MEQ2281037.1"/>
    <property type="molecule type" value="Genomic_DNA"/>
</dbReference>
<feature type="region of interest" description="Disordered" evidence="1">
    <location>
        <begin position="54"/>
        <end position="100"/>
    </location>
</feature>
<feature type="transmembrane region" description="Helical" evidence="2">
    <location>
        <begin position="24"/>
        <end position="46"/>
    </location>
</feature>
<reference evidence="3 4" key="1">
    <citation type="submission" date="2021-06" db="EMBL/GenBank/DDBJ databases">
        <authorList>
            <person name="Palmer J.M."/>
        </authorList>
    </citation>
    <scope>NUCLEOTIDE SEQUENCE [LARGE SCALE GENOMIC DNA]</scope>
    <source>
        <strain evidence="3 4">AS_MEX2019</strain>
        <tissue evidence="3">Muscle</tissue>
    </source>
</reference>
<name>A0ABV0XHW2_9TELE</name>
<dbReference type="Proteomes" id="UP001469553">
    <property type="component" value="Unassembled WGS sequence"/>
</dbReference>
<keyword evidence="2" id="KW-1133">Transmembrane helix</keyword>
<keyword evidence="2" id="KW-0472">Membrane</keyword>
<keyword evidence="2" id="KW-0812">Transmembrane</keyword>
<keyword evidence="4" id="KW-1185">Reference proteome</keyword>
<evidence type="ECO:0000256" key="2">
    <source>
        <dbReference type="SAM" id="Phobius"/>
    </source>
</evidence>
<sequence>MRANLRHLKPTPNTHTTRVDKSEFLFSFWCFFQILTQILSVCPLLCCSHDNTCRRNSGRQENGGKAQGLQVEERAGGDREEGENREWEGGMDGGRKGSGN</sequence>
<feature type="compositionally biased region" description="Basic and acidic residues" evidence="1">
    <location>
        <begin position="71"/>
        <end position="88"/>
    </location>
</feature>
<evidence type="ECO:0000256" key="1">
    <source>
        <dbReference type="SAM" id="MobiDB-lite"/>
    </source>
</evidence>
<organism evidence="3 4">
    <name type="scientific">Ameca splendens</name>
    <dbReference type="NCBI Taxonomy" id="208324"/>
    <lineage>
        <taxon>Eukaryota</taxon>
        <taxon>Metazoa</taxon>
        <taxon>Chordata</taxon>
        <taxon>Craniata</taxon>
        <taxon>Vertebrata</taxon>
        <taxon>Euteleostomi</taxon>
        <taxon>Actinopterygii</taxon>
        <taxon>Neopterygii</taxon>
        <taxon>Teleostei</taxon>
        <taxon>Neoteleostei</taxon>
        <taxon>Acanthomorphata</taxon>
        <taxon>Ovalentaria</taxon>
        <taxon>Atherinomorphae</taxon>
        <taxon>Cyprinodontiformes</taxon>
        <taxon>Goodeidae</taxon>
        <taxon>Ameca</taxon>
    </lineage>
</organism>
<comment type="caution">
    <text evidence="3">The sequence shown here is derived from an EMBL/GenBank/DDBJ whole genome shotgun (WGS) entry which is preliminary data.</text>
</comment>
<accession>A0ABV0XHW2</accession>
<proteinExistence type="predicted"/>
<protein>
    <submittedName>
        <fullName evidence="3">Uncharacterized protein</fullName>
    </submittedName>
</protein>
<evidence type="ECO:0000313" key="4">
    <source>
        <dbReference type="Proteomes" id="UP001469553"/>
    </source>
</evidence>
<evidence type="ECO:0000313" key="3">
    <source>
        <dbReference type="EMBL" id="MEQ2281037.1"/>
    </source>
</evidence>